<name>A0A444FDE4_ENSVE</name>
<reference evidence="1" key="1">
    <citation type="journal article" date="2018" name="Data Brief">
        <title>Genome sequence data from 17 accessions of Ensete ventricosum, a staple food crop for millions in Ethiopia.</title>
        <authorList>
            <person name="Yemataw Z."/>
            <person name="Muzemil S."/>
            <person name="Ambachew D."/>
            <person name="Tripathi L."/>
            <person name="Tesfaye K."/>
            <person name="Chala A."/>
            <person name="Farbos A."/>
            <person name="O'Neill P."/>
            <person name="Moore K."/>
            <person name="Grant M."/>
            <person name="Studholme D.J."/>
        </authorList>
    </citation>
    <scope>NUCLEOTIDE SEQUENCE [LARGE SCALE GENOMIC DNA]</scope>
    <source>
        <tissue evidence="1">Leaf</tissue>
    </source>
</reference>
<dbReference type="EMBL" id="KV875568">
    <property type="protein sequence ID" value="RZR71675.1"/>
    <property type="molecule type" value="Genomic_DNA"/>
</dbReference>
<proteinExistence type="predicted"/>
<dbReference type="AlphaFoldDB" id="A0A444FDE4"/>
<evidence type="ECO:0000313" key="1">
    <source>
        <dbReference type="EMBL" id="RZR71675.1"/>
    </source>
</evidence>
<gene>
    <name evidence="1" type="ORF">BHM03_00006331</name>
</gene>
<dbReference type="Proteomes" id="UP000290560">
    <property type="component" value="Unassembled WGS sequence"/>
</dbReference>
<accession>A0A444FDE4</accession>
<organism evidence="1">
    <name type="scientific">Ensete ventricosum</name>
    <name type="common">Abyssinian banana</name>
    <name type="synonym">Musa ensete</name>
    <dbReference type="NCBI Taxonomy" id="4639"/>
    <lineage>
        <taxon>Eukaryota</taxon>
        <taxon>Viridiplantae</taxon>
        <taxon>Streptophyta</taxon>
        <taxon>Embryophyta</taxon>
        <taxon>Tracheophyta</taxon>
        <taxon>Spermatophyta</taxon>
        <taxon>Magnoliopsida</taxon>
        <taxon>Liliopsida</taxon>
        <taxon>Zingiberales</taxon>
        <taxon>Musaceae</taxon>
        <taxon>Ensete</taxon>
    </lineage>
</organism>
<sequence length="78" mass="8635">MAMETGPQPRLCRRKRRVVLPSYPCKDICIDQLRTNTAEEILPKVATHGRKLSVLKAGHQALGTAWAPWQGDVKVGKG</sequence>
<protein>
    <submittedName>
        <fullName evidence="1">Uncharacterized protein</fullName>
    </submittedName>
</protein>